<feature type="chain" id="PRO_5029033432" description="Carboxylic ester hydrolase" evidence="4">
    <location>
        <begin position="20"/>
        <end position="290"/>
    </location>
</feature>
<sequence length="290" mass="31584">MLHRFALVALCLSAAVLYACNDAFEWKCGCDDTTTPLPPNPSNPKIVSGTNLSFGKPEVKVVSNGVTFIGFREILSENVDHSKLYSGKGDVFLGIPYAVPLTKETSFRKSVKITHKPGDTVTAKEFGHACLQNPANKWISIYGVGISHDCLTLNIFKPIDADSKNKLPIIVFVHGGFFSQGTAAQMLPQAMIRSFVNRGFVVMSIQYRIGMWGFLTDYSDDLISANRAITDAATALSYIHDIAANFGGDASQITLLGHSAGACLVDGLAMTPKYTQKRHLRFGTLGQRFR</sequence>
<dbReference type="AlphaFoldDB" id="A0A7E4W4M0"/>
<evidence type="ECO:0000256" key="1">
    <source>
        <dbReference type="ARBA" id="ARBA00005964"/>
    </source>
</evidence>
<keyword evidence="4" id="KW-0732">Signal</keyword>
<evidence type="ECO:0000256" key="3">
    <source>
        <dbReference type="ARBA" id="ARBA00022801"/>
    </source>
</evidence>
<dbReference type="InterPro" id="IPR019826">
    <property type="entry name" value="Carboxylesterase_B_AS"/>
</dbReference>
<keyword evidence="6" id="KW-1185">Reference proteome</keyword>
<dbReference type="PROSITE" id="PS51257">
    <property type="entry name" value="PROKAR_LIPOPROTEIN"/>
    <property type="match status" value="1"/>
</dbReference>
<evidence type="ECO:0000256" key="2">
    <source>
        <dbReference type="ARBA" id="ARBA00022487"/>
    </source>
</evidence>
<evidence type="ECO:0000313" key="6">
    <source>
        <dbReference type="Proteomes" id="UP000492821"/>
    </source>
</evidence>
<dbReference type="InterPro" id="IPR029058">
    <property type="entry name" value="AB_hydrolase_fold"/>
</dbReference>
<reference evidence="7" key="2">
    <citation type="submission" date="2020-10" db="UniProtKB">
        <authorList>
            <consortium name="WormBaseParasite"/>
        </authorList>
    </citation>
    <scope>IDENTIFICATION</scope>
</reference>
<evidence type="ECO:0000259" key="5">
    <source>
        <dbReference type="Pfam" id="PF00135"/>
    </source>
</evidence>
<evidence type="ECO:0000256" key="4">
    <source>
        <dbReference type="RuleBase" id="RU361235"/>
    </source>
</evidence>
<proteinExistence type="inferred from homology"/>
<dbReference type="Proteomes" id="UP000492821">
    <property type="component" value="Unassembled WGS sequence"/>
</dbReference>
<feature type="domain" description="Carboxylesterase type B" evidence="5">
    <location>
        <begin position="88"/>
        <end position="275"/>
    </location>
</feature>
<dbReference type="Pfam" id="PF00135">
    <property type="entry name" value="COesterase"/>
    <property type="match status" value="1"/>
</dbReference>
<accession>A0A7E4W4M0</accession>
<reference evidence="6" key="1">
    <citation type="journal article" date="2013" name="Genetics">
        <title>The draft genome and transcriptome of Panagrellus redivivus are shaped by the harsh demands of a free-living lifestyle.</title>
        <authorList>
            <person name="Srinivasan J."/>
            <person name="Dillman A.R."/>
            <person name="Macchietto M.G."/>
            <person name="Heikkinen L."/>
            <person name="Lakso M."/>
            <person name="Fracchia K.M."/>
            <person name="Antoshechkin I."/>
            <person name="Mortazavi A."/>
            <person name="Wong G."/>
            <person name="Sternberg P.W."/>
        </authorList>
    </citation>
    <scope>NUCLEOTIDE SEQUENCE [LARGE SCALE GENOMIC DNA]</scope>
    <source>
        <strain evidence="6">MT8872</strain>
    </source>
</reference>
<dbReference type="PANTHER" id="PTHR11559">
    <property type="entry name" value="CARBOXYLESTERASE"/>
    <property type="match status" value="1"/>
</dbReference>
<dbReference type="PROSITE" id="PS00122">
    <property type="entry name" value="CARBOXYLESTERASE_B_1"/>
    <property type="match status" value="1"/>
</dbReference>
<feature type="signal peptide" evidence="4">
    <location>
        <begin position="1"/>
        <end position="19"/>
    </location>
</feature>
<name>A0A7E4W4M0_PANRE</name>
<dbReference type="WBParaSite" id="Pan_g6285.t1">
    <property type="protein sequence ID" value="Pan_g6285.t1"/>
    <property type="gene ID" value="Pan_g6285"/>
</dbReference>
<comment type="similarity">
    <text evidence="1 4">Belongs to the type-B carboxylesterase/lipase family.</text>
</comment>
<evidence type="ECO:0000313" key="7">
    <source>
        <dbReference type="WBParaSite" id="Pan_g6285.t1"/>
    </source>
</evidence>
<dbReference type="Gene3D" id="3.40.50.1820">
    <property type="entry name" value="alpha/beta hydrolase"/>
    <property type="match status" value="1"/>
</dbReference>
<dbReference type="SUPFAM" id="SSF53474">
    <property type="entry name" value="alpha/beta-Hydrolases"/>
    <property type="match status" value="1"/>
</dbReference>
<organism evidence="6 7">
    <name type="scientific">Panagrellus redivivus</name>
    <name type="common">Microworm</name>
    <dbReference type="NCBI Taxonomy" id="6233"/>
    <lineage>
        <taxon>Eukaryota</taxon>
        <taxon>Metazoa</taxon>
        <taxon>Ecdysozoa</taxon>
        <taxon>Nematoda</taxon>
        <taxon>Chromadorea</taxon>
        <taxon>Rhabditida</taxon>
        <taxon>Tylenchina</taxon>
        <taxon>Panagrolaimomorpha</taxon>
        <taxon>Panagrolaimoidea</taxon>
        <taxon>Panagrolaimidae</taxon>
        <taxon>Panagrellus</taxon>
    </lineage>
</organism>
<dbReference type="GO" id="GO:0052689">
    <property type="term" value="F:carboxylic ester hydrolase activity"/>
    <property type="evidence" value="ECO:0007669"/>
    <property type="project" value="UniProtKB-KW"/>
</dbReference>
<keyword evidence="3 4" id="KW-0378">Hydrolase</keyword>
<protein>
    <recommendedName>
        <fullName evidence="4">Carboxylic ester hydrolase</fullName>
        <ecNumber evidence="4">3.1.1.-</ecNumber>
    </recommendedName>
</protein>
<keyword evidence="2" id="KW-0719">Serine esterase</keyword>
<dbReference type="InterPro" id="IPR050309">
    <property type="entry name" value="Type-B_Carboxylest/Lipase"/>
</dbReference>
<dbReference type="EC" id="3.1.1.-" evidence="4"/>
<dbReference type="InterPro" id="IPR002018">
    <property type="entry name" value="CarbesteraseB"/>
</dbReference>